<dbReference type="OrthoDB" id="70850at2759"/>
<dbReference type="PANTHER" id="PTHR38585">
    <property type="entry name" value="TRANSMEMBRANE PROTEIN"/>
    <property type="match status" value="1"/>
</dbReference>
<gene>
    <name evidence="2" type="primary">109585453</name>
</gene>
<keyword evidence="1" id="KW-1133">Transmembrane helix</keyword>
<feature type="transmembrane region" description="Helical" evidence="1">
    <location>
        <begin position="45"/>
        <end position="72"/>
    </location>
</feature>
<keyword evidence="3" id="KW-1185">Reference proteome</keyword>
<accession>A0A1X7VNY5</accession>
<dbReference type="eggNOG" id="ENOG502S73D">
    <property type="taxonomic scope" value="Eukaryota"/>
</dbReference>
<dbReference type="PANTHER" id="PTHR38585:SF1">
    <property type="entry name" value="TRANSMEMBRANE PROTEIN"/>
    <property type="match status" value="1"/>
</dbReference>
<reference evidence="3" key="1">
    <citation type="journal article" date="2010" name="Nature">
        <title>The Amphimedon queenslandica genome and the evolution of animal complexity.</title>
        <authorList>
            <person name="Srivastava M."/>
            <person name="Simakov O."/>
            <person name="Chapman J."/>
            <person name="Fahey B."/>
            <person name="Gauthier M.E."/>
            <person name="Mitros T."/>
            <person name="Richards G.S."/>
            <person name="Conaco C."/>
            <person name="Dacre M."/>
            <person name="Hellsten U."/>
            <person name="Larroux C."/>
            <person name="Putnam N.H."/>
            <person name="Stanke M."/>
            <person name="Adamska M."/>
            <person name="Darling A."/>
            <person name="Degnan S.M."/>
            <person name="Oakley T.H."/>
            <person name="Plachetzki D.C."/>
            <person name="Zhai Y."/>
            <person name="Adamski M."/>
            <person name="Calcino A."/>
            <person name="Cummins S.F."/>
            <person name="Goodstein D.M."/>
            <person name="Harris C."/>
            <person name="Jackson D.J."/>
            <person name="Leys S.P."/>
            <person name="Shu S."/>
            <person name="Woodcroft B.J."/>
            <person name="Vervoort M."/>
            <person name="Kosik K.S."/>
            <person name="Manning G."/>
            <person name="Degnan B.M."/>
            <person name="Rokhsar D.S."/>
        </authorList>
    </citation>
    <scope>NUCLEOTIDE SEQUENCE [LARGE SCALE GENOMIC DNA]</scope>
</reference>
<dbReference type="EnsemblMetazoa" id="Aqu2.1.42106_001">
    <property type="protein sequence ID" value="Aqu2.1.42106_001"/>
    <property type="gene ID" value="Aqu2.1.42106"/>
</dbReference>
<keyword evidence="1" id="KW-0472">Membrane</keyword>
<protein>
    <submittedName>
        <fullName evidence="2">Uncharacterized protein</fullName>
    </submittedName>
</protein>
<proteinExistence type="predicted"/>
<evidence type="ECO:0000313" key="3">
    <source>
        <dbReference type="Proteomes" id="UP000007879"/>
    </source>
</evidence>
<dbReference type="EnsemblMetazoa" id="XM_020001542.1">
    <property type="protein sequence ID" value="XP_019857101.1"/>
    <property type="gene ID" value="LOC109585453"/>
</dbReference>
<dbReference type="KEGG" id="aqu:109585453"/>
<feature type="transmembrane region" description="Helical" evidence="1">
    <location>
        <begin position="12"/>
        <end position="33"/>
    </location>
</feature>
<sequence>MSAELSVPQSLVGAAAGAVTFPVVLGINQLLVLKPLRLATHLPALVVATIGGISITSAAISASCAVVTAYSLAGPFVAPLTRDTSNHMRLNVPELLTSSLVSVALFRSLGGKFCSVVPSHLANPGAFARQWIPAYSNKYATSSEKVLIQEIGKKYGCHTCGKRQSVTKFVCDHQPPTSTLPHGGGVQRFYPQCDKCSGLQGGLVTNNKPNPKSLVTHITSLRAYHFFLPVPLAFGYLKSLSPIETRVITKEIINERDIVVSSGNSSDLELKKKVEISPGDFPLLIIWNKVVSFFLSLPPITQFHLTLWTFSILAALGST</sequence>
<reference evidence="2" key="2">
    <citation type="submission" date="2017-05" db="UniProtKB">
        <authorList>
            <consortium name="EnsemblMetazoa"/>
        </authorList>
    </citation>
    <scope>IDENTIFICATION</scope>
</reference>
<evidence type="ECO:0000313" key="2">
    <source>
        <dbReference type="EnsemblMetazoa" id="Aqu2.1.42106_001"/>
    </source>
</evidence>
<dbReference type="OMA" id="WRHIVTH"/>
<dbReference type="Proteomes" id="UP000007879">
    <property type="component" value="Unassembled WGS sequence"/>
</dbReference>
<name>A0A1X7VNY5_AMPQE</name>
<dbReference type="InParanoid" id="A0A1X7VNY5"/>
<evidence type="ECO:0000256" key="1">
    <source>
        <dbReference type="SAM" id="Phobius"/>
    </source>
</evidence>
<organism evidence="2">
    <name type="scientific">Amphimedon queenslandica</name>
    <name type="common">Sponge</name>
    <dbReference type="NCBI Taxonomy" id="400682"/>
    <lineage>
        <taxon>Eukaryota</taxon>
        <taxon>Metazoa</taxon>
        <taxon>Porifera</taxon>
        <taxon>Demospongiae</taxon>
        <taxon>Heteroscleromorpha</taxon>
        <taxon>Haplosclerida</taxon>
        <taxon>Niphatidae</taxon>
        <taxon>Amphimedon</taxon>
    </lineage>
</organism>
<dbReference type="AlphaFoldDB" id="A0A1X7VNY5"/>
<keyword evidence="1" id="KW-0812">Transmembrane</keyword>
<dbReference type="STRING" id="400682.A0A1X7VNY5"/>